<dbReference type="GO" id="GO:0046872">
    <property type="term" value="F:metal ion binding"/>
    <property type="evidence" value="ECO:0007669"/>
    <property type="project" value="UniProtKB-KW"/>
</dbReference>
<dbReference type="GO" id="GO:0003887">
    <property type="term" value="F:DNA-directed DNA polymerase activity"/>
    <property type="evidence" value="ECO:0007669"/>
    <property type="project" value="InterPro"/>
</dbReference>
<dbReference type="FunFam" id="1.10.150.20:FF:000010">
    <property type="entry name" value="DNA polymerase lambda"/>
    <property type="match status" value="1"/>
</dbReference>
<name>A0AAD3T0Z2_NEPGR</name>
<dbReference type="GO" id="GO:0006303">
    <property type="term" value="P:double-strand break repair via nonhomologous end joining"/>
    <property type="evidence" value="ECO:0007669"/>
    <property type="project" value="TreeGrafter"/>
</dbReference>
<evidence type="ECO:0000313" key="9">
    <source>
        <dbReference type="EMBL" id="GMH20710.1"/>
    </source>
</evidence>
<protein>
    <recommendedName>
        <fullName evidence="8">DNA polymerase lambda fingers domain-containing protein</fullName>
    </recommendedName>
</protein>
<dbReference type="Gene3D" id="1.10.150.20">
    <property type="entry name" value="5' to 3' exonuclease, C-terminal subdomain"/>
    <property type="match status" value="1"/>
</dbReference>
<sequence length="272" mass="30288">MLGLSGTSSRNQEVLFYERLEDSLSSGEKVSGNQYILRKDPGGVKISHESSQEHSGHASENYSSSNEMPDYKKIRSFSPEDSKDSGAESRDTARNYAVNEASVSPKGNDKLCHALSTSNASVNTAGSTDKCPGAVQPHNPPDMNKNVTEIFKKLIDLYRGHSASTRPFQPWTLNNGSFMCQIQEIVTTGKLSKLEHFEKHEKLGNEAKEFKVRTISLFGEVWGIGPITVPKLYDKGQCTLEDLQKEESLTNAQKVGLKYYNDIKMRIPRHEV</sequence>
<proteinExistence type="inferred from homology"/>
<comment type="subcellular location">
    <subcellularLocation>
        <location evidence="1">Nucleus</location>
    </subcellularLocation>
</comment>
<feature type="region of interest" description="Disordered" evidence="7">
    <location>
        <begin position="122"/>
        <end position="145"/>
    </location>
</feature>
<evidence type="ECO:0000259" key="8">
    <source>
        <dbReference type="Pfam" id="PF10391"/>
    </source>
</evidence>
<gene>
    <name evidence="9" type="ORF">Nepgr_022551</name>
</gene>
<keyword evidence="4" id="KW-0548">Nucleotidyltransferase</keyword>
<accession>A0AAD3T0Z2</accession>
<keyword evidence="3" id="KW-0808">Transferase</keyword>
<keyword evidence="6" id="KW-0539">Nucleus</keyword>
<feature type="compositionally biased region" description="Basic and acidic residues" evidence="7">
    <location>
        <begin position="69"/>
        <end position="92"/>
    </location>
</feature>
<dbReference type="GO" id="GO:0005634">
    <property type="term" value="C:nucleus"/>
    <property type="evidence" value="ECO:0007669"/>
    <property type="project" value="UniProtKB-SubCell"/>
</dbReference>
<comment type="caution">
    <text evidence="9">The sequence shown here is derived from an EMBL/GenBank/DDBJ whole genome shotgun (WGS) entry which is preliminary data.</text>
</comment>
<dbReference type="Pfam" id="PF10391">
    <property type="entry name" value="DNA_pol_lambd_f"/>
    <property type="match status" value="1"/>
</dbReference>
<evidence type="ECO:0000256" key="2">
    <source>
        <dbReference type="ARBA" id="ARBA00008323"/>
    </source>
</evidence>
<feature type="domain" description="DNA polymerase lambda fingers" evidence="8">
    <location>
        <begin position="217"/>
        <end position="263"/>
    </location>
</feature>
<reference evidence="9" key="1">
    <citation type="submission" date="2023-05" db="EMBL/GenBank/DDBJ databases">
        <title>Nepenthes gracilis genome sequencing.</title>
        <authorList>
            <person name="Fukushima K."/>
        </authorList>
    </citation>
    <scope>NUCLEOTIDE SEQUENCE</scope>
    <source>
        <strain evidence="9">SING2019-196</strain>
    </source>
</reference>
<dbReference type="PANTHER" id="PTHR11276">
    <property type="entry name" value="DNA POLYMERASE TYPE-X FAMILY MEMBER"/>
    <property type="match status" value="1"/>
</dbReference>
<dbReference type="GO" id="GO:0003677">
    <property type="term" value="F:DNA binding"/>
    <property type="evidence" value="ECO:0007669"/>
    <property type="project" value="InterPro"/>
</dbReference>
<evidence type="ECO:0000256" key="7">
    <source>
        <dbReference type="SAM" id="MobiDB-lite"/>
    </source>
</evidence>
<feature type="compositionally biased region" description="Polar residues" evidence="7">
    <location>
        <begin position="58"/>
        <end position="67"/>
    </location>
</feature>
<evidence type="ECO:0000256" key="3">
    <source>
        <dbReference type="ARBA" id="ARBA00022679"/>
    </source>
</evidence>
<dbReference type="InterPro" id="IPR022312">
    <property type="entry name" value="DNA_pol_X"/>
</dbReference>
<dbReference type="EMBL" id="BSYO01000022">
    <property type="protein sequence ID" value="GMH20710.1"/>
    <property type="molecule type" value="Genomic_DNA"/>
</dbReference>
<dbReference type="SUPFAM" id="SSF81585">
    <property type="entry name" value="PsbU/PolX domain-like"/>
    <property type="match status" value="1"/>
</dbReference>
<dbReference type="Proteomes" id="UP001279734">
    <property type="component" value="Unassembled WGS sequence"/>
</dbReference>
<organism evidence="9 10">
    <name type="scientific">Nepenthes gracilis</name>
    <name type="common">Slender pitcher plant</name>
    <dbReference type="NCBI Taxonomy" id="150966"/>
    <lineage>
        <taxon>Eukaryota</taxon>
        <taxon>Viridiplantae</taxon>
        <taxon>Streptophyta</taxon>
        <taxon>Embryophyta</taxon>
        <taxon>Tracheophyta</taxon>
        <taxon>Spermatophyta</taxon>
        <taxon>Magnoliopsida</taxon>
        <taxon>eudicotyledons</taxon>
        <taxon>Gunneridae</taxon>
        <taxon>Pentapetalae</taxon>
        <taxon>Caryophyllales</taxon>
        <taxon>Nepenthaceae</taxon>
        <taxon>Nepenthes</taxon>
    </lineage>
</organism>
<evidence type="ECO:0000256" key="1">
    <source>
        <dbReference type="ARBA" id="ARBA00004123"/>
    </source>
</evidence>
<evidence type="ECO:0000256" key="5">
    <source>
        <dbReference type="ARBA" id="ARBA00022723"/>
    </source>
</evidence>
<feature type="region of interest" description="Disordered" evidence="7">
    <location>
        <begin position="21"/>
        <end position="92"/>
    </location>
</feature>
<dbReference type="AlphaFoldDB" id="A0AAD3T0Z2"/>
<dbReference type="PANTHER" id="PTHR11276:SF41">
    <property type="entry name" value="DNA POLYMERASE LAMBDA"/>
    <property type="match status" value="1"/>
</dbReference>
<dbReference type="InterPro" id="IPR018944">
    <property type="entry name" value="DNA_pol_lambd_fingers_domain"/>
</dbReference>
<comment type="similarity">
    <text evidence="2">Belongs to the DNA polymerase type-X family.</text>
</comment>
<keyword evidence="10" id="KW-1185">Reference proteome</keyword>
<feature type="compositionally biased region" description="Basic and acidic residues" evidence="7">
    <location>
        <begin position="37"/>
        <end position="57"/>
    </location>
</feature>
<keyword evidence="5" id="KW-0479">Metal-binding</keyword>
<evidence type="ECO:0000256" key="6">
    <source>
        <dbReference type="ARBA" id="ARBA00023242"/>
    </source>
</evidence>
<evidence type="ECO:0000256" key="4">
    <source>
        <dbReference type="ARBA" id="ARBA00022695"/>
    </source>
</evidence>
<evidence type="ECO:0000313" key="10">
    <source>
        <dbReference type="Proteomes" id="UP001279734"/>
    </source>
</evidence>
<feature type="compositionally biased region" description="Polar residues" evidence="7">
    <location>
        <begin position="23"/>
        <end position="34"/>
    </location>
</feature>